<dbReference type="RefSeq" id="WP_074241887.1">
    <property type="nucleotide sequence ID" value="NZ_FSRA01000002.1"/>
</dbReference>
<dbReference type="PANTHER" id="PTHR12147:SF26">
    <property type="entry name" value="PEPTIDASE M28 DOMAIN-CONTAINING PROTEIN"/>
    <property type="match status" value="1"/>
</dbReference>
<dbReference type="PANTHER" id="PTHR12147">
    <property type="entry name" value="METALLOPEPTIDASE M28 FAMILY MEMBER"/>
    <property type="match status" value="1"/>
</dbReference>
<dbReference type="Gene3D" id="3.50.30.30">
    <property type="match status" value="1"/>
</dbReference>
<dbReference type="GO" id="GO:0006508">
    <property type="term" value="P:proteolysis"/>
    <property type="evidence" value="ECO:0007669"/>
    <property type="project" value="InterPro"/>
</dbReference>
<dbReference type="GO" id="GO:0008235">
    <property type="term" value="F:metalloexopeptidase activity"/>
    <property type="evidence" value="ECO:0007669"/>
    <property type="project" value="InterPro"/>
</dbReference>
<gene>
    <name evidence="3" type="ORF">SAMN04488055_4564</name>
</gene>
<protein>
    <submittedName>
        <fullName evidence="3">Peptidase family M28</fullName>
    </submittedName>
</protein>
<dbReference type="Pfam" id="PF04389">
    <property type="entry name" value="Peptidase_M28"/>
    <property type="match status" value="1"/>
</dbReference>
<evidence type="ECO:0000313" key="4">
    <source>
        <dbReference type="Proteomes" id="UP000185003"/>
    </source>
</evidence>
<feature type="domain" description="Peptidase M28" evidence="2">
    <location>
        <begin position="285"/>
        <end position="494"/>
    </location>
</feature>
<dbReference type="AlphaFoldDB" id="A0A1N6JW95"/>
<feature type="chain" id="PRO_5013291984" evidence="1">
    <location>
        <begin position="20"/>
        <end position="513"/>
    </location>
</feature>
<sequence length="513" mass="56592">MKKFTFIACLLASGTVACAQMAKPPVKPVAATPFAKGITAADLKKHLYIVAGDDMEGRETGKPGQYKAAKYISEQFKRVGLQPAGVDGSWEQPFSLFQDTLVTGKIVANGRTLEFGKDFYTGLRENKNQTLAQTGVVFAGYGISNEQMNSYDGLDVTDKIVLLAEGEPVDADGKPLFPKGQLKDKLRAAGGKGAKAVFIVSSNVSQIGRAGSRIRKTGLYFNDEITTMEYIPNSYFISSDMATTLLSTPYKELQESLKKPKPTPASGQITELVFEKEAVETKSSNVLGMLPGTDKKDEYLFITAHYDHIGVINGKIHNGADDDGSGTVSVIAMAEAFMKAKKAGKGPRRTIIFMTVAGEEKGLLGSRYYTDHPIYPLGNTVADLNIDMIGRIDPEHAKDTNYVYIIGDDKLSSDLRPISEKANLQTGLKLDYKYNDPNDPNRFYYRSDHYMFAQKKIPIIFYFNGVHADYHGAGDTPDKIHYPMLAKRAQLVFYTAWEVANRADRIKVDRNEK</sequence>
<evidence type="ECO:0000259" key="2">
    <source>
        <dbReference type="Pfam" id="PF04389"/>
    </source>
</evidence>
<dbReference type="InterPro" id="IPR007484">
    <property type="entry name" value="Peptidase_M28"/>
</dbReference>
<dbReference type="Gene3D" id="3.40.630.10">
    <property type="entry name" value="Zn peptidases"/>
    <property type="match status" value="2"/>
</dbReference>
<dbReference type="SUPFAM" id="SSF52025">
    <property type="entry name" value="PA domain"/>
    <property type="match status" value="1"/>
</dbReference>
<evidence type="ECO:0000256" key="1">
    <source>
        <dbReference type="SAM" id="SignalP"/>
    </source>
</evidence>
<dbReference type="OrthoDB" id="9764939at2"/>
<dbReference type="PROSITE" id="PS51257">
    <property type="entry name" value="PROKAR_LIPOPROTEIN"/>
    <property type="match status" value="1"/>
</dbReference>
<keyword evidence="4" id="KW-1185">Reference proteome</keyword>
<dbReference type="InterPro" id="IPR046450">
    <property type="entry name" value="PA_dom_sf"/>
</dbReference>
<feature type="signal peptide" evidence="1">
    <location>
        <begin position="1"/>
        <end position="19"/>
    </location>
</feature>
<proteinExistence type="predicted"/>
<dbReference type="SUPFAM" id="SSF53187">
    <property type="entry name" value="Zn-dependent exopeptidases"/>
    <property type="match status" value="1"/>
</dbReference>
<keyword evidence="1" id="KW-0732">Signal</keyword>
<dbReference type="EMBL" id="FSRA01000002">
    <property type="protein sequence ID" value="SIO48595.1"/>
    <property type="molecule type" value="Genomic_DNA"/>
</dbReference>
<dbReference type="STRING" id="536979.SAMN04488055_4564"/>
<dbReference type="Proteomes" id="UP000185003">
    <property type="component" value="Unassembled WGS sequence"/>
</dbReference>
<name>A0A1N6JW95_9BACT</name>
<evidence type="ECO:0000313" key="3">
    <source>
        <dbReference type="EMBL" id="SIO48595.1"/>
    </source>
</evidence>
<organism evidence="3 4">
    <name type="scientific">Chitinophaga niabensis</name>
    <dbReference type="NCBI Taxonomy" id="536979"/>
    <lineage>
        <taxon>Bacteria</taxon>
        <taxon>Pseudomonadati</taxon>
        <taxon>Bacteroidota</taxon>
        <taxon>Chitinophagia</taxon>
        <taxon>Chitinophagales</taxon>
        <taxon>Chitinophagaceae</taxon>
        <taxon>Chitinophaga</taxon>
    </lineage>
</organism>
<reference evidence="3 4" key="1">
    <citation type="submission" date="2016-11" db="EMBL/GenBank/DDBJ databases">
        <authorList>
            <person name="Jaros S."/>
            <person name="Januszkiewicz K."/>
            <person name="Wedrychowicz H."/>
        </authorList>
    </citation>
    <scope>NUCLEOTIDE SEQUENCE [LARGE SCALE GENOMIC DNA]</scope>
    <source>
        <strain evidence="3 4">DSM 24787</strain>
    </source>
</reference>
<accession>A0A1N6JW95</accession>
<dbReference type="InterPro" id="IPR045175">
    <property type="entry name" value="M28_fam"/>
</dbReference>